<organism evidence="2">
    <name type="scientific">Opuntia streptacantha</name>
    <name type="common">Prickly pear cactus</name>
    <name type="synonym">Opuntia cardona</name>
    <dbReference type="NCBI Taxonomy" id="393608"/>
    <lineage>
        <taxon>Eukaryota</taxon>
        <taxon>Viridiplantae</taxon>
        <taxon>Streptophyta</taxon>
        <taxon>Embryophyta</taxon>
        <taxon>Tracheophyta</taxon>
        <taxon>Spermatophyta</taxon>
        <taxon>Magnoliopsida</taxon>
        <taxon>eudicotyledons</taxon>
        <taxon>Gunneridae</taxon>
        <taxon>Pentapetalae</taxon>
        <taxon>Caryophyllales</taxon>
        <taxon>Cactineae</taxon>
        <taxon>Cactaceae</taxon>
        <taxon>Opuntioideae</taxon>
        <taxon>Opuntia</taxon>
    </lineage>
</organism>
<accession>A0A7C8ZKB9</accession>
<name>A0A7C8ZKB9_OPUST</name>
<feature type="region of interest" description="Disordered" evidence="1">
    <location>
        <begin position="1"/>
        <end position="24"/>
    </location>
</feature>
<dbReference type="AlphaFoldDB" id="A0A7C8ZKB9"/>
<evidence type="ECO:0000313" key="2">
    <source>
        <dbReference type="EMBL" id="MBA4645498.1"/>
    </source>
</evidence>
<dbReference type="EMBL" id="GISG01142496">
    <property type="protein sequence ID" value="MBA4645498.1"/>
    <property type="molecule type" value="Transcribed_RNA"/>
</dbReference>
<evidence type="ECO:0000256" key="1">
    <source>
        <dbReference type="SAM" id="MobiDB-lite"/>
    </source>
</evidence>
<protein>
    <submittedName>
        <fullName evidence="2">Uncharacterized protein</fullName>
    </submittedName>
</protein>
<sequence>MPHASQSHATLQRQYTNSSNKGIDQSLNNRLNHYINLIESGKTALRQTVITSNFMSTTSNFIYSRTTVEIISMAPPGKNAGENFHHVVTCDNDIPHLFLSLLQCNHQTLTALQSSSRSCVR</sequence>
<reference evidence="2" key="1">
    <citation type="journal article" date="2013" name="J. Plant Res.">
        <title>Effect of fungi and light on seed germination of three Opuntia species from semiarid lands of central Mexico.</title>
        <authorList>
            <person name="Delgado-Sanchez P."/>
            <person name="Jimenez-Bremont J.F."/>
            <person name="Guerrero-Gonzalez Mde L."/>
            <person name="Flores J."/>
        </authorList>
    </citation>
    <scope>NUCLEOTIDE SEQUENCE</scope>
    <source>
        <tissue evidence="2">Cladode</tissue>
    </source>
</reference>
<reference evidence="2" key="2">
    <citation type="submission" date="2020-07" db="EMBL/GenBank/DDBJ databases">
        <authorList>
            <person name="Vera ALvarez R."/>
            <person name="Arias-Moreno D.M."/>
            <person name="Jimenez-Jacinto V."/>
            <person name="Jimenez-Bremont J.F."/>
            <person name="Swaminathan K."/>
            <person name="Moose S.P."/>
            <person name="Guerrero-Gonzalez M.L."/>
            <person name="Marino-Ramirez L."/>
            <person name="Landsman D."/>
            <person name="Rodriguez-Kessler M."/>
            <person name="Delgado-Sanchez P."/>
        </authorList>
    </citation>
    <scope>NUCLEOTIDE SEQUENCE</scope>
    <source>
        <tissue evidence="2">Cladode</tissue>
    </source>
</reference>
<proteinExistence type="predicted"/>